<evidence type="ECO:0000313" key="2">
    <source>
        <dbReference type="Proteomes" id="UP000049983"/>
    </source>
</evidence>
<evidence type="ECO:0000313" key="1">
    <source>
        <dbReference type="EMBL" id="CTQ74115.1"/>
    </source>
</evidence>
<sequence length="158" mass="17819">MIGTIPRRLFLIVSAFAFLATGARAFEIEKTEFVVGLSDGNYDPVYLPSDVVPLLPDRACFGWRIKISGDEKLVFTREILKLPEQPEYWSGEDDKYSTSQISEDRTTAITDEYLPVVDGWVENYWCVSEGDPIGDCLLEVYFGDVPAGRFEFEIVSAD</sequence>
<dbReference type="GeneID" id="97671245"/>
<dbReference type="OrthoDB" id="7947566at2"/>
<organism evidence="1 2">
    <name type="scientific">Roseibium album</name>
    <dbReference type="NCBI Taxonomy" id="311410"/>
    <lineage>
        <taxon>Bacteria</taxon>
        <taxon>Pseudomonadati</taxon>
        <taxon>Pseudomonadota</taxon>
        <taxon>Alphaproteobacteria</taxon>
        <taxon>Hyphomicrobiales</taxon>
        <taxon>Stappiaceae</taxon>
        <taxon>Roseibium</taxon>
    </lineage>
</organism>
<evidence type="ECO:0008006" key="3">
    <source>
        <dbReference type="Google" id="ProtNLM"/>
    </source>
</evidence>
<dbReference type="Proteomes" id="UP000049983">
    <property type="component" value="Unassembled WGS sequence"/>
</dbReference>
<keyword evidence="2" id="KW-1185">Reference proteome</keyword>
<reference evidence="2" key="1">
    <citation type="submission" date="2015-07" db="EMBL/GenBank/DDBJ databases">
        <authorList>
            <person name="Rodrigo-Torres Lidia"/>
            <person name="Arahal R.David."/>
        </authorList>
    </citation>
    <scope>NUCLEOTIDE SEQUENCE [LARGE SCALE GENOMIC DNA]</scope>
    <source>
        <strain evidence="2">CECT 5096</strain>
    </source>
</reference>
<name>A0A0M7AG35_9HYPH</name>
<dbReference type="RefSeq" id="WP_055112084.1">
    <property type="nucleotide sequence ID" value="NZ_CXWA01000005.1"/>
</dbReference>
<dbReference type="EMBL" id="CXWC01000011">
    <property type="protein sequence ID" value="CTQ74115.1"/>
    <property type="molecule type" value="Genomic_DNA"/>
</dbReference>
<gene>
    <name evidence="1" type="ORF">LA5096_03921</name>
</gene>
<proteinExistence type="predicted"/>
<dbReference type="AlphaFoldDB" id="A0A0M7AG35"/>
<accession>A0A0M7AG35</accession>
<protein>
    <recommendedName>
        <fullName evidence="3">Secreted protein</fullName>
    </recommendedName>
</protein>